<protein>
    <submittedName>
        <fullName evidence="2">Uncharacterized protein</fullName>
    </submittedName>
</protein>
<proteinExistence type="predicted"/>
<keyword evidence="1" id="KW-0472">Membrane</keyword>
<keyword evidence="3" id="KW-1185">Reference proteome</keyword>
<keyword evidence="1" id="KW-1133">Transmembrane helix</keyword>
<feature type="transmembrane region" description="Helical" evidence="1">
    <location>
        <begin position="59"/>
        <end position="78"/>
    </location>
</feature>
<reference evidence="2" key="1">
    <citation type="submission" date="2022-03" db="EMBL/GenBank/DDBJ databases">
        <authorList>
            <person name="Legras J.-L."/>
            <person name="Devillers H."/>
            <person name="Grondin C."/>
        </authorList>
    </citation>
    <scope>NUCLEOTIDE SEQUENCE</scope>
    <source>
        <strain evidence="2">CLIB 1423</strain>
    </source>
</reference>
<evidence type="ECO:0000256" key="1">
    <source>
        <dbReference type="SAM" id="Phobius"/>
    </source>
</evidence>
<feature type="transmembrane region" description="Helical" evidence="1">
    <location>
        <begin position="84"/>
        <end position="105"/>
    </location>
</feature>
<gene>
    <name evidence="2" type="ORF">CLIB1423_26S00826</name>
</gene>
<dbReference type="OrthoDB" id="4008099at2759"/>
<evidence type="ECO:0000313" key="3">
    <source>
        <dbReference type="Proteomes" id="UP000837801"/>
    </source>
</evidence>
<dbReference type="EMBL" id="CAKXYY010000026">
    <property type="protein sequence ID" value="CAH2355439.1"/>
    <property type="molecule type" value="Genomic_DNA"/>
</dbReference>
<name>A0A9P0W191_9ASCO</name>
<evidence type="ECO:0000313" key="2">
    <source>
        <dbReference type="EMBL" id="CAH2355439.1"/>
    </source>
</evidence>
<accession>A0A9P0W191</accession>
<dbReference type="AlphaFoldDB" id="A0A9P0W191"/>
<organism evidence="2 3">
    <name type="scientific">[Candida] railenensis</name>
    <dbReference type="NCBI Taxonomy" id="45579"/>
    <lineage>
        <taxon>Eukaryota</taxon>
        <taxon>Fungi</taxon>
        <taxon>Dikarya</taxon>
        <taxon>Ascomycota</taxon>
        <taxon>Saccharomycotina</taxon>
        <taxon>Pichiomycetes</taxon>
        <taxon>Debaryomycetaceae</taxon>
        <taxon>Kurtzmaniella</taxon>
    </lineage>
</organism>
<comment type="caution">
    <text evidence="2">The sequence shown here is derived from an EMBL/GenBank/DDBJ whole genome shotgun (WGS) entry which is preliminary data.</text>
</comment>
<sequence length="124" mass="14181">MIRVTTSIVQAILVDLQIIQNNPFSIITSPDTYNPPFTNSLDVWYNVTDGIPHHHEESWGFIGLAILFAGFDVLYSMFRLFAAGLIGGTMICVCMTAFLWIVVTLKYRWQMLKRFGEIDWTIVC</sequence>
<keyword evidence="1" id="KW-0812">Transmembrane</keyword>
<dbReference type="Proteomes" id="UP000837801">
    <property type="component" value="Unassembled WGS sequence"/>
</dbReference>